<dbReference type="OrthoDB" id="550577at2759"/>
<proteinExistence type="inferred from homology"/>
<evidence type="ECO:0000256" key="4">
    <source>
        <dbReference type="ARBA" id="ARBA00023008"/>
    </source>
</evidence>
<dbReference type="InterPro" id="IPR013783">
    <property type="entry name" value="Ig-like_fold"/>
</dbReference>
<comment type="cofactor">
    <cofactor evidence="1">
        <name>Cu(2+)</name>
        <dbReference type="ChEBI" id="CHEBI:29036"/>
    </cofactor>
</comment>
<dbReference type="SMR" id="A0A6A6DR60"/>
<accession>A0A6A6DR60</accession>
<sequence>MHFAGIQLLAFAACVHAHGYLTSPMSRTGLNAKNGNDSCPECTILEPVTAWPDLDSAHVGHSGPCGYNARVSTDYNQPGSVWGRETVATYNPGDIINVQWCVDHNGDHGGMFTYRICQDQDLVNKFLDSGYLPTDTEKQAAEDCFEVGTLPCTDVNGQSCDYSPDCSEGQACWRNDWFTCKGFQDSKCQGVDNAPLNSCYTTIAGGYTVTKRIKIPNYVSNHTLLSFKWNSFQTPQVYLSCADIAISGSATGPVSSAVSAPASTTLATMASTSTSGVGGCATPVAKVAVTFTEKVKTQFGQTIKIAGSIPELGNWDPSAAPALDASKYTDANPQWTTTVTLPAKTSFEFKFIKVESNGAISWESGDNRKYTAATGCESAASVSAEWK</sequence>
<keyword evidence="8" id="KW-0624">Polysaccharide degradation</keyword>
<evidence type="ECO:0000256" key="10">
    <source>
        <dbReference type="SAM" id="SignalP"/>
    </source>
</evidence>
<evidence type="ECO:0000256" key="9">
    <source>
        <dbReference type="ARBA" id="ARBA00034311"/>
    </source>
</evidence>
<reference evidence="12" key="1">
    <citation type="journal article" date="2020" name="Stud. Mycol.">
        <title>101 Dothideomycetes genomes: a test case for predicting lifestyles and emergence of pathogens.</title>
        <authorList>
            <person name="Haridas S."/>
            <person name="Albert R."/>
            <person name="Binder M."/>
            <person name="Bloem J."/>
            <person name="Labutti K."/>
            <person name="Salamov A."/>
            <person name="Andreopoulos B."/>
            <person name="Baker S."/>
            <person name="Barry K."/>
            <person name="Bills G."/>
            <person name="Bluhm B."/>
            <person name="Cannon C."/>
            <person name="Castanera R."/>
            <person name="Culley D."/>
            <person name="Daum C."/>
            <person name="Ezra D."/>
            <person name="Gonzalez J."/>
            <person name="Henrissat B."/>
            <person name="Kuo A."/>
            <person name="Liang C."/>
            <person name="Lipzen A."/>
            <person name="Lutzoni F."/>
            <person name="Magnuson J."/>
            <person name="Mondo S."/>
            <person name="Nolan M."/>
            <person name="Ohm R."/>
            <person name="Pangilinan J."/>
            <person name="Park H.-J."/>
            <person name="Ramirez L."/>
            <person name="Alfaro M."/>
            <person name="Sun H."/>
            <person name="Tritt A."/>
            <person name="Yoshinaga Y."/>
            <person name="Zwiers L.-H."/>
            <person name="Turgeon B."/>
            <person name="Goodwin S."/>
            <person name="Spatafora J."/>
            <person name="Crous P."/>
            <person name="Grigoriev I."/>
        </authorList>
    </citation>
    <scope>NUCLEOTIDE SEQUENCE</scope>
    <source>
        <strain evidence="12">CBS 207.26</strain>
    </source>
</reference>
<dbReference type="PANTHER" id="PTHR36575">
    <property type="entry name" value="BINDING PROTEIN, PUTATIVE (AFU_ORTHOLOGUE AFUA_1G14430)-RELATED"/>
    <property type="match status" value="1"/>
</dbReference>
<evidence type="ECO:0000256" key="3">
    <source>
        <dbReference type="ARBA" id="ARBA00022729"/>
    </source>
</evidence>
<evidence type="ECO:0000256" key="5">
    <source>
        <dbReference type="ARBA" id="ARBA00023157"/>
    </source>
</evidence>
<evidence type="ECO:0000259" key="11">
    <source>
        <dbReference type="PROSITE" id="PS51166"/>
    </source>
</evidence>
<dbReference type="InterPro" id="IPR052282">
    <property type="entry name" value="Starch-active_LPMO"/>
</dbReference>
<feature type="domain" description="CBM20" evidence="11">
    <location>
        <begin position="281"/>
        <end position="387"/>
    </location>
</feature>
<dbReference type="Gene3D" id="2.60.40.10">
    <property type="entry name" value="Immunoglobulins"/>
    <property type="match status" value="1"/>
</dbReference>
<feature type="chain" id="PRO_5025496264" evidence="10">
    <location>
        <begin position="18"/>
        <end position="387"/>
    </location>
</feature>
<dbReference type="FunFam" id="2.60.40.10:FF:000552">
    <property type="entry name" value="Related to glucoamylase"/>
    <property type="match status" value="1"/>
</dbReference>
<keyword evidence="5" id="KW-1015">Disulfide bond</keyword>
<dbReference type="GO" id="GO:0000272">
    <property type="term" value="P:polysaccharide catabolic process"/>
    <property type="evidence" value="ECO:0007669"/>
    <property type="project" value="UniProtKB-KW"/>
</dbReference>
<evidence type="ECO:0000256" key="2">
    <source>
        <dbReference type="ARBA" id="ARBA00022723"/>
    </source>
</evidence>
<dbReference type="SUPFAM" id="SSF49452">
    <property type="entry name" value="Starch-binding domain-like"/>
    <property type="match status" value="1"/>
</dbReference>
<dbReference type="CDD" id="cd05811">
    <property type="entry name" value="CBM20_glucoamylase"/>
    <property type="match status" value="1"/>
</dbReference>
<keyword evidence="13" id="KW-1185">Reference proteome</keyword>
<keyword evidence="7" id="KW-0119">Carbohydrate metabolism</keyword>
<dbReference type="GO" id="GO:2001070">
    <property type="term" value="F:starch binding"/>
    <property type="evidence" value="ECO:0007669"/>
    <property type="project" value="InterPro"/>
</dbReference>
<evidence type="ECO:0000313" key="12">
    <source>
        <dbReference type="EMBL" id="KAF2181445.1"/>
    </source>
</evidence>
<keyword evidence="3 10" id="KW-0732">Signal</keyword>
<dbReference type="EMBL" id="ML994653">
    <property type="protein sequence ID" value="KAF2181445.1"/>
    <property type="molecule type" value="Genomic_DNA"/>
</dbReference>
<comment type="similarity">
    <text evidence="9">Belongs to the polysaccharide monooxygenase AA13 family.</text>
</comment>
<evidence type="ECO:0000256" key="1">
    <source>
        <dbReference type="ARBA" id="ARBA00001973"/>
    </source>
</evidence>
<name>A0A6A6DR60_9PEZI</name>
<evidence type="ECO:0000256" key="6">
    <source>
        <dbReference type="ARBA" id="ARBA00023180"/>
    </source>
</evidence>
<evidence type="ECO:0000313" key="13">
    <source>
        <dbReference type="Proteomes" id="UP000800200"/>
    </source>
</evidence>
<dbReference type="Pfam" id="PF03067">
    <property type="entry name" value="LPMO_10"/>
    <property type="match status" value="1"/>
</dbReference>
<evidence type="ECO:0000256" key="8">
    <source>
        <dbReference type="ARBA" id="ARBA00023326"/>
    </source>
</evidence>
<keyword evidence="4" id="KW-0186">Copper</keyword>
<dbReference type="PROSITE" id="PS51166">
    <property type="entry name" value="CBM20"/>
    <property type="match status" value="1"/>
</dbReference>
<feature type="signal peptide" evidence="10">
    <location>
        <begin position="1"/>
        <end position="17"/>
    </location>
</feature>
<dbReference type="InterPro" id="IPR004302">
    <property type="entry name" value="Cellulose/chitin-bd_N"/>
</dbReference>
<dbReference type="GO" id="GO:0046872">
    <property type="term" value="F:metal ion binding"/>
    <property type="evidence" value="ECO:0007669"/>
    <property type="project" value="UniProtKB-KW"/>
</dbReference>
<evidence type="ECO:0000256" key="7">
    <source>
        <dbReference type="ARBA" id="ARBA00023277"/>
    </source>
</evidence>
<dbReference type="SMART" id="SM01065">
    <property type="entry name" value="CBM_2"/>
    <property type="match status" value="1"/>
</dbReference>
<gene>
    <name evidence="12" type="ORF">K469DRAFT_590011</name>
</gene>
<keyword evidence="6" id="KW-0325">Glycoprotein</keyword>
<keyword evidence="2" id="KW-0479">Metal-binding</keyword>
<dbReference type="PANTHER" id="PTHR36575:SF2">
    <property type="entry name" value="CHITIN-BINDING TYPE-4 DOMAIN-CONTAINING PROTEIN-RELATED"/>
    <property type="match status" value="1"/>
</dbReference>
<dbReference type="InterPro" id="IPR013784">
    <property type="entry name" value="Carb-bd-like_fold"/>
</dbReference>
<dbReference type="Pfam" id="PF00686">
    <property type="entry name" value="CBM_20"/>
    <property type="match status" value="1"/>
</dbReference>
<dbReference type="Proteomes" id="UP000800200">
    <property type="component" value="Unassembled WGS sequence"/>
</dbReference>
<dbReference type="InterPro" id="IPR034836">
    <property type="entry name" value="CBM20_glucoamylase"/>
</dbReference>
<dbReference type="AlphaFoldDB" id="A0A6A6DR60"/>
<protein>
    <submittedName>
        <fullName evidence="12">Carbohydrate-binding module family 20 protein</fullName>
    </submittedName>
</protein>
<dbReference type="InterPro" id="IPR002044">
    <property type="entry name" value="CBM20"/>
</dbReference>
<organism evidence="12 13">
    <name type="scientific">Zopfia rhizophila CBS 207.26</name>
    <dbReference type="NCBI Taxonomy" id="1314779"/>
    <lineage>
        <taxon>Eukaryota</taxon>
        <taxon>Fungi</taxon>
        <taxon>Dikarya</taxon>
        <taxon>Ascomycota</taxon>
        <taxon>Pezizomycotina</taxon>
        <taxon>Dothideomycetes</taxon>
        <taxon>Dothideomycetes incertae sedis</taxon>
        <taxon>Zopfiaceae</taxon>
        <taxon>Zopfia</taxon>
    </lineage>
</organism>